<organism evidence="1 2">
    <name type="scientific">Actinobacillus minor NM305</name>
    <dbReference type="NCBI Taxonomy" id="637911"/>
    <lineage>
        <taxon>Bacteria</taxon>
        <taxon>Pseudomonadati</taxon>
        <taxon>Pseudomonadota</taxon>
        <taxon>Gammaproteobacteria</taxon>
        <taxon>Pasteurellales</taxon>
        <taxon>Pasteurellaceae</taxon>
        <taxon>Actinobacillus</taxon>
    </lineage>
</organism>
<gene>
    <name evidence="1" type="ORF">AM305_09436</name>
</gene>
<sequence>MVTQLKRRLHRLFNAYSRDYAPLANTAENIPATIAMVVIKIGRTPSEPD</sequence>
<dbReference type="AlphaFoldDB" id="C5S1Y8"/>
<accession>C5S1Y8</accession>
<dbReference type="EMBL" id="ACQL01000094">
    <property type="protein sequence ID" value="EER47091.1"/>
    <property type="molecule type" value="Genomic_DNA"/>
</dbReference>
<dbReference type="Proteomes" id="UP000005532">
    <property type="component" value="Unassembled WGS sequence"/>
</dbReference>
<name>C5S1Y8_9PAST</name>
<reference evidence="1 2" key="1">
    <citation type="journal article" date="2010" name="Vet. Microbiol.">
        <title>Production of haemolysins by strains of the Actinobacillus minor/porcitonsillarum complex.</title>
        <authorList>
            <person name="Arya G."/>
            <person name="Niven D.F."/>
        </authorList>
    </citation>
    <scope>NUCLEOTIDE SEQUENCE [LARGE SCALE GENOMIC DNA]</scope>
    <source>
        <strain evidence="1 2">NM305</strain>
    </source>
</reference>
<evidence type="ECO:0000313" key="2">
    <source>
        <dbReference type="Proteomes" id="UP000005532"/>
    </source>
</evidence>
<comment type="caution">
    <text evidence="1">The sequence shown here is derived from an EMBL/GenBank/DDBJ whole genome shotgun (WGS) entry which is preliminary data.</text>
</comment>
<protein>
    <submittedName>
        <fullName evidence="1">Uncharacterized protein</fullName>
    </submittedName>
</protein>
<evidence type="ECO:0000313" key="1">
    <source>
        <dbReference type="EMBL" id="EER47091.1"/>
    </source>
</evidence>
<proteinExistence type="predicted"/>